<name>A0A1V9XG23_9ACAR</name>
<evidence type="ECO:0000313" key="3">
    <source>
        <dbReference type="Proteomes" id="UP000192247"/>
    </source>
</evidence>
<sequence length="74" mass="8472">MFEDYMGRSAKSFKRFRRASDTLEETDGNKASSSKEKASPKTKPVSQDKIKNDLYKNLEPPYFPPHECTTHGNC</sequence>
<feature type="compositionally biased region" description="Basic and acidic residues" evidence="1">
    <location>
        <begin position="46"/>
        <end position="56"/>
    </location>
</feature>
<comment type="caution">
    <text evidence="2">The sequence shown here is derived from an EMBL/GenBank/DDBJ whole genome shotgun (WGS) entry which is preliminary data.</text>
</comment>
<dbReference type="InParanoid" id="A0A1V9XG23"/>
<evidence type="ECO:0000313" key="2">
    <source>
        <dbReference type="EMBL" id="OQR72484.1"/>
    </source>
</evidence>
<proteinExistence type="predicted"/>
<dbReference type="EMBL" id="MNPL01011698">
    <property type="protein sequence ID" value="OQR72484.1"/>
    <property type="molecule type" value="Genomic_DNA"/>
</dbReference>
<evidence type="ECO:0000256" key="1">
    <source>
        <dbReference type="SAM" id="MobiDB-lite"/>
    </source>
</evidence>
<protein>
    <submittedName>
        <fullName evidence="2">Uncharacterized protein</fullName>
    </submittedName>
</protein>
<gene>
    <name evidence="2" type="ORF">BIW11_03768</name>
</gene>
<organism evidence="2 3">
    <name type="scientific">Tropilaelaps mercedesae</name>
    <dbReference type="NCBI Taxonomy" id="418985"/>
    <lineage>
        <taxon>Eukaryota</taxon>
        <taxon>Metazoa</taxon>
        <taxon>Ecdysozoa</taxon>
        <taxon>Arthropoda</taxon>
        <taxon>Chelicerata</taxon>
        <taxon>Arachnida</taxon>
        <taxon>Acari</taxon>
        <taxon>Parasitiformes</taxon>
        <taxon>Mesostigmata</taxon>
        <taxon>Gamasina</taxon>
        <taxon>Dermanyssoidea</taxon>
        <taxon>Laelapidae</taxon>
        <taxon>Tropilaelaps</taxon>
    </lineage>
</organism>
<dbReference type="Proteomes" id="UP000192247">
    <property type="component" value="Unassembled WGS sequence"/>
</dbReference>
<dbReference type="AlphaFoldDB" id="A0A1V9XG23"/>
<reference evidence="2 3" key="1">
    <citation type="journal article" date="2017" name="Gigascience">
        <title>Draft genome of the honey bee ectoparasitic mite, Tropilaelaps mercedesae, is shaped by the parasitic life history.</title>
        <authorList>
            <person name="Dong X."/>
            <person name="Armstrong S.D."/>
            <person name="Xia D."/>
            <person name="Makepeace B.L."/>
            <person name="Darby A.C."/>
            <person name="Kadowaki T."/>
        </authorList>
    </citation>
    <scope>NUCLEOTIDE SEQUENCE [LARGE SCALE GENOMIC DNA]</scope>
    <source>
        <strain evidence="2">Wuxi-XJTLU</strain>
    </source>
</reference>
<accession>A0A1V9XG23</accession>
<keyword evidence="3" id="KW-1185">Reference proteome</keyword>
<feature type="region of interest" description="Disordered" evidence="1">
    <location>
        <begin position="13"/>
        <end position="74"/>
    </location>
</feature>